<evidence type="ECO:0000313" key="2">
    <source>
        <dbReference type="Proteomes" id="UP000799537"/>
    </source>
</evidence>
<reference evidence="1" key="1">
    <citation type="journal article" date="2020" name="Stud. Mycol.">
        <title>101 Dothideomycetes genomes: a test case for predicting lifestyles and emergence of pathogens.</title>
        <authorList>
            <person name="Haridas S."/>
            <person name="Albert R."/>
            <person name="Binder M."/>
            <person name="Bloem J."/>
            <person name="Labutti K."/>
            <person name="Salamov A."/>
            <person name="Andreopoulos B."/>
            <person name="Baker S."/>
            <person name="Barry K."/>
            <person name="Bills G."/>
            <person name="Bluhm B."/>
            <person name="Cannon C."/>
            <person name="Castanera R."/>
            <person name="Culley D."/>
            <person name="Daum C."/>
            <person name="Ezra D."/>
            <person name="Gonzalez J."/>
            <person name="Henrissat B."/>
            <person name="Kuo A."/>
            <person name="Liang C."/>
            <person name="Lipzen A."/>
            <person name="Lutzoni F."/>
            <person name="Magnuson J."/>
            <person name="Mondo S."/>
            <person name="Nolan M."/>
            <person name="Ohm R."/>
            <person name="Pangilinan J."/>
            <person name="Park H.-J."/>
            <person name="Ramirez L."/>
            <person name="Alfaro M."/>
            <person name="Sun H."/>
            <person name="Tritt A."/>
            <person name="Yoshinaga Y."/>
            <person name="Zwiers L.-H."/>
            <person name="Turgeon B."/>
            <person name="Goodwin S."/>
            <person name="Spatafora J."/>
            <person name="Crous P."/>
            <person name="Grigoriev I."/>
        </authorList>
    </citation>
    <scope>NUCLEOTIDE SEQUENCE</scope>
    <source>
        <strain evidence="1">ATCC 36951</strain>
    </source>
</reference>
<sequence>MSTESPPPRPADESDEDQTYLEVLNYTSTARYLEDLCRRLMAEYLSPNFRNSSFINRHVHKDFTWNDAGTMLGDGPLPHFRGRQDHFKVWEKFQQENPTYVAEAYNYTAKVHRGTRTAEVYFTTLEKWMSNGRLVTRESCGVSFWERQPEDDTVPCEAEAALGFGEAIKASSTEPVVAHVELTAPYNSLWVSFNLSNTADRRQCEPPAGPHLQSRSL</sequence>
<protein>
    <recommendedName>
        <fullName evidence="3">SnoaL-like domain-containing protein</fullName>
    </recommendedName>
</protein>
<proteinExistence type="predicted"/>
<name>A0A6A6CSY3_ZASCE</name>
<accession>A0A6A6CSY3</accession>
<dbReference type="GeneID" id="54565217"/>
<evidence type="ECO:0008006" key="3">
    <source>
        <dbReference type="Google" id="ProtNLM"/>
    </source>
</evidence>
<keyword evidence="2" id="KW-1185">Reference proteome</keyword>
<dbReference type="RefSeq" id="XP_033671100.1">
    <property type="nucleotide sequence ID" value="XM_033811945.1"/>
</dbReference>
<dbReference type="EMBL" id="ML993586">
    <property type="protein sequence ID" value="KAF2170211.1"/>
    <property type="molecule type" value="Genomic_DNA"/>
</dbReference>
<dbReference type="AlphaFoldDB" id="A0A6A6CSY3"/>
<evidence type="ECO:0000313" key="1">
    <source>
        <dbReference type="EMBL" id="KAF2170211.1"/>
    </source>
</evidence>
<gene>
    <name evidence="1" type="ORF">M409DRAFT_51954</name>
</gene>
<dbReference type="Proteomes" id="UP000799537">
    <property type="component" value="Unassembled WGS sequence"/>
</dbReference>
<organism evidence="1 2">
    <name type="scientific">Zasmidium cellare ATCC 36951</name>
    <dbReference type="NCBI Taxonomy" id="1080233"/>
    <lineage>
        <taxon>Eukaryota</taxon>
        <taxon>Fungi</taxon>
        <taxon>Dikarya</taxon>
        <taxon>Ascomycota</taxon>
        <taxon>Pezizomycotina</taxon>
        <taxon>Dothideomycetes</taxon>
        <taxon>Dothideomycetidae</taxon>
        <taxon>Mycosphaerellales</taxon>
        <taxon>Mycosphaerellaceae</taxon>
        <taxon>Zasmidium</taxon>
    </lineage>
</organism>